<feature type="non-terminal residue" evidence="1">
    <location>
        <position position="79"/>
    </location>
</feature>
<reference evidence="1 2" key="1">
    <citation type="journal article" date="2021" name="BMC Biol.">
        <title>Horizontally acquired antibacterial genes associated with adaptive radiation of ladybird beetles.</title>
        <authorList>
            <person name="Li H.S."/>
            <person name="Tang X.F."/>
            <person name="Huang Y.H."/>
            <person name="Xu Z.Y."/>
            <person name="Chen M.L."/>
            <person name="Du X.Y."/>
            <person name="Qiu B.Y."/>
            <person name="Chen P.T."/>
            <person name="Zhang W."/>
            <person name="Slipinski A."/>
            <person name="Escalona H.E."/>
            <person name="Waterhouse R.M."/>
            <person name="Zwick A."/>
            <person name="Pang H."/>
        </authorList>
    </citation>
    <scope>NUCLEOTIDE SEQUENCE [LARGE SCALE GENOMIC DNA]</scope>
    <source>
        <strain evidence="1">SYSU2018</strain>
    </source>
</reference>
<organism evidence="1 2">
    <name type="scientific">Cryptolaemus montrouzieri</name>
    <dbReference type="NCBI Taxonomy" id="559131"/>
    <lineage>
        <taxon>Eukaryota</taxon>
        <taxon>Metazoa</taxon>
        <taxon>Ecdysozoa</taxon>
        <taxon>Arthropoda</taxon>
        <taxon>Hexapoda</taxon>
        <taxon>Insecta</taxon>
        <taxon>Pterygota</taxon>
        <taxon>Neoptera</taxon>
        <taxon>Endopterygota</taxon>
        <taxon>Coleoptera</taxon>
        <taxon>Polyphaga</taxon>
        <taxon>Cucujiformia</taxon>
        <taxon>Coccinelloidea</taxon>
        <taxon>Coccinellidae</taxon>
        <taxon>Scymninae</taxon>
        <taxon>Scymnini</taxon>
        <taxon>Cryptolaemus</taxon>
    </lineage>
</organism>
<accession>A0ABD2NFD9</accession>
<evidence type="ECO:0000313" key="1">
    <source>
        <dbReference type="EMBL" id="KAL3277388.1"/>
    </source>
</evidence>
<proteinExistence type="predicted"/>
<dbReference type="Proteomes" id="UP001516400">
    <property type="component" value="Unassembled WGS sequence"/>
</dbReference>
<dbReference type="EMBL" id="JABFTP020000103">
    <property type="protein sequence ID" value="KAL3277388.1"/>
    <property type="molecule type" value="Genomic_DNA"/>
</dbReference>
<evidence type="ECO:0000313" key="2">
    <source>
        <dbReference type="Proteomes" id="UP001516400"/>
    </source>
</evidence>
<keyword evidence="2" id="KW-1185">Reference proteome</keyword>
<gene>
    <name evidence="1" type="ORF">HHI36_012737</name>
</gene>
<name>A0ABD2NFD9_9CUCU</name>
<dbReference type="AlphaFoldDB" id="A0ABD2NFD9"/>
<protein>
    <submittedName>
        <fullName evidence="1">Uncharacterized protein</fullName>
    </submittedName>
</protein>
<comment type="caution">
    <text evidence="1">The sequence shown here is derived from an EMBL/GenBank/DDBJ whole genome shotgun (WGS) entry which is preliminary data.</text>
</comment>
<sequence>MFRSTRQNRLMNEIPTIVVNSPSDEIQVSETSLSACAENQGDRVDGREQDNSTNRCLFRRNSISLPNLDDLQIIKEQVE</sequence>